<dbReference type="GO" id="GO:0005886">
    <property type="term" value="C:plasma membrane"/>
    <property type="evidence" value="ECO:0007669"/>
    <property type="project" value="UniProtKB-SubCell"/>
</dbReference>
<feature type="transmembrane region" description="Helical" evidence="7">
    <location>
        <begin position="54"/>
        <end position="74"/>
    </location>
</feature>
<dbReference type="PANTHER" id="PTHR12677">
    <property type="entry name" value="GOLGI APPARATUS MEMBRANE PROTEIN TVP38-RELATED"/>
    <property type="match status" value="1"/>
</dbReference>
<comment type="similarity">
    <text evidence="2 7">Belongs to the TVP38/TMEM64 family.</text>
</comment>
<evidence type="ECO:0000256" key="2">
    <source>
        <dbReference type="ARBA" id="ARBA00008640"/>
    </source>
</evidence>
<evidence type="ECO:0000256" key="4">
    <source>
        <dbReference type="ARBA" id="ARBA00022692"/>
    </source>
</evidence>
<evidence type="ECO:0000256" key="3">
    <source>
        <dbReference type="ARBA" id="ARBA00022475"/>
    </source>
</evidence>
<sequence length="298" mass="31993">MKTNETRMRRAIACCAAATIAIALIVACVAYGPELFAFFADGPRLQAWVDDRGIFAPLAMAALIVFQIVVAVLPGEPLELGAGYAFGFWEGTVLCLAAGLVGTLIVVALVRTLGMKAVELFFSREKIASMKWLQDSARFELLMFVCFLIPGTPKDIMTYIAGLTNCPAWRIALITTVGRIPAIVSSTAMAGFAAAGDWTATAAVVALTAAFAVAGLAVYAMVVRREKSAKARRLRRSGLRWGSVATRMCALRHRRHGGKGGVPTSRFVRRDPSRSFTDAVVRRLRLRAASHSGSRPSG</sequence>
<evidence type="ECO:0000256" key="6">
    <source>
        <dbReference type="ARBA" id="ARBA00023136"/>
    </source>
</evidence>
<feature type="transmembrane region" description="Helical" evidence="7">
    <location>
        <begin position="200"/>
        <end position="223"/>
    </location>
</feature>
<protein>
    <recommendedName>
        <fullName evidence="7">TVP38/TMEM64 family membrane protein</fullName>
    </recommendedName>
</protein>
<feature type="domain" description="VTT" evidence="8">
    <location>
        <begin position="73"/>
        <end position="184"/>
    </location>
</feature>
<organism evidence="9 10">
    <name type="scientific">Slackia faecicanis</name>
    <dbReference type="NCBI Taxonomy" id="255723"/>
    <lineage>
        <taxon>Bacteria</taxon>
        <taxon>Bacillati</taxon>
        <taxon>Actinomycetota</taxon>
        <taxon>Coriobacteriia</taxon>
        <taxon>Eggerthellales</taxon>
        <taxon>Eggerthellaceae</taxon>
        <taxon>Slackia</taxon>
    </lineage>
</organism>
<dbReference type="PANTHER" id="PTHR12677:SF59">
    <property type="entry name" value="GOLGI APPARATUS MEMBRANE PROTEIN TVP38-RELATED"/>
    <property type="match status" value="1"/>
</dbReference>
<evidence type="ECO:0000313" key="9">
    <source>
        <dbReference type="EMBL" id="RNL21692.1"/>
    </source>
</evidence>
<keyword evidence="5 7" id="KW-1133">Transmembrane helix</keyword>
<evidence type="ECO:0000256" key="1">
    <source>
        <dbReference type="ARBA" id="ARBA00004651"/>
    </source>
</evidence>
<evidence type="ECO:0000256" key="7">
    <source>
        <dbReference type="RuleBase" id="RU366058"/>
    </source>
</evidence>
<feature type="transmembrane region" description="Helical" evidence="7">
    <location>
        <begin position="171"/>
        <end position="194"/>
    </location>
</feature>
<comment type="caution">
    <text evidence="7">Lacks conserved residue(s) required for the propagation of feature annotation.</text>
</comment>
<dbReference type="RefSeq" id="WP_123197532.1">
    <property type="nucleotide sequence ID" value="NZ_QICB01000001.1"/>
</dbReference>
<dbReference type="EMBL" id="QICB01000001">
    <property type="protein sequence ID" value="RNL21692.1"/>
    <property type="molecule type" value="Genomic_DNA"/>
</dbReference>
<evidence type="ECO:0000259" key="8">
    <source>
        <dbReference type="Pfam" id="PF09335"/>
    </source>
</evidence>
<dbReference type="AlphaFoldDB" id="A0A3N0AI09"/>
<gene>
    <name evidence="9" type="ORF">DMP07_02360</name>
</gene>
<feature type="transmembrane region" description="Helical" evidence="7">
    <location>
        <begin position="86"/>
        <end position="112"/>
    </location>
</feature>
<dbReference type="InterPro" id="IPR015414">
    <property type="entry name" value="TMEM64"/>
</dbReference>
<keyword evidence="3 7" id="KW-1003">Cell membrane</keyword>
<dbReference type="Pfam" id="PF09335">
    <property type="entry name" value="VTT_dom"/>
    <property type="match status" value="1"/>
</dbReference>
<keyword evidence="4 7" id="KW-0812">Transmembrane</keyword>
<evidence type="ECO:0000313" key="10">
    <source>
        <dbReference type="Proteomes" id="UP000267368"/>
    </source>
</evidence>
<proteinExistence type="inferred from homology"/>
<keyword evidence="10" id="KW-1185">Reference proteome</keyword>
<comment type="subcellular location">
    <subcellularLocation>
        <location evidence="1 7">Cell membrane</location>
        <topology evidence="1 7">Multi-pass membrane protein</topology>
    </subcellularLocation>
</comment>
<dbReference type="InterPro" id="IPR032816">
    <property type="entry name" value="VTT_dom"/>
</dbReference>
<name>A0A3N0AI09_9ACTN</name>
<comment type="caution">
    <text evidence="9">The sequence shown here is derived from an EMBL/GenBank/DDBJ whole genome shotgun (WGS) entry which is preliminary data.</text>
</comment>
<dbReference type="Proteomes" id="UP000267368">
    <property type="component" value="Unassembled WGS sequence"/>
</dbReference>
<evidence type="ECO:0000256" key="5">
    <source>
        <dbReference type="ARBA" id="ARBA00022989"/>
    </source>
</evidence>
<dbReference type="OrthoDB" id="3173541at2"/>
<accession>A0A3N0AI09</accession>
<dbReference type="PROSITE" id="PS51257">
    <property type="entry name" value="PROKAR_LIPOPROTEIN"/>
    <property type="match status" value="1"/>
</dbReference>
<keyword evidence="6 7" id="KW-0472">Membrane</keyword>
<reference evidence="10" key="1">
    <citation type="submission" date="2018-05" db="EMBL/GenBank/DDBJ databases">
        <title>Genome Sequencing of selected type strains of the family Eggerthellaceae.</title>
        <authorList>
            <person name="Danylec N."/>
            <person name="Stoll D.A."/>
            <person name="Doetsch A."/>
            <person name="Huch M."/>
        </authorList>
    </citation>
    <scope>NUCLEOTIDE SEQUENCE [LARGE SCALE GENOMIC DNA]</scope>
    <source>
        <strain evidence="10">DSM 17537</strain>
    </source>
</reference>